<geneLocation type="plastid" evidence="1"/>
<protein>
    <submittedName>
        <fullName evidence="1">Uncharacterized protein</fullName>
    </submittedName>
</protein>
<proteinExistence type="predicted"/>
<gene>
    <name evidence="1" type="primary">ycf21</name>
</gene>
<dbReference type="InterPro" id="IPR002800">
    <property type="entry name" value="Rv2949c-like"/>
</dbReference>
<evidence type="ECO:0000313" key="1">
    <source>
        <dbReference type="EMBL" id="QCI08109.1"/>
    </source>
</evidence>
<reference evidence="1" key="1">
    <citation type="journal article" date="2019" name="Mol. Phylogenet. Evol.">
        <title>Morphological evolution and classification of the red algal order Ceramiales inferred using plastid phylogenomics.</title>
        <authorList>
            <person name="Diaz-Tapia P."/>
            <person name="Pasella M.M."/>
            <person name="Verbruggen H."/>
            <person name="Maggs C.A."/>
        </authorList>
    </citation>
    <scope>NUCLEOTIDE SEQUENCE</scope>
    <source>
        <strain evidence="1">PD2997_4</strain>
    </source>
</reference>
<dbReference type="InterPro" id="IPR028978">
    <property type="entry name" value="Chorismate_lyase_/UTRA_dom_sf"/>
</dbReference>
<dbReference type="SUPFAM" id="SSF64288">
    <property type="entry name" value="Chorismate lyase-like"/>
    <property type="match status" value="1"/>
</dbReference>
<dbReference type="EMBL" id="MK814713">
    <property type="protein sequence ID" value="QCI08109.1"/>
    <property type="molecule type" value="Genomic_DNA"/>
</dbReference>
<dbReference type="Gene3D" id="3.40.1410.10">
    <property type="entry name" value="Chorismate lyase-like"/>
    <property type="match status" value="1"/>
</dbReference>
<accession>A0A4D6WWW0</accession>
<dbReference type="Pfam" id="PF01947">
    <property type="entry name" value="Rv2949c-like"/>
    <property type="match status" value="1"/>
</dbReference>
<reference evidence="1" key="2">
    <citation type="submission" date="2019-04" db="EMBL/GenBank/DDBJ databases">
        <authorList>
            <person name="Pasella M."/>
        </authorList>
    </citation>
    <scope>NUCLEOTIDE SEQUENCE</scope>
    <source>
        <strain evidence="1">PD2997_4</strain>
    </source>
</reference>
<keyword evidence="1" id="KW-0934">Plastid</keyword>
<organism evidence="1">
    <name type="scientific">Polyneura bonnemaisonii</name>
    <dbReference type="NCBI Taxonomy" id="136797"/>
    <lineage>
        <taxon>Eukaryota</taxon>
        <taxon>Rhodophyta</taxon>
        <taxon>Florideophyceae</taxon>
        <taxon>Rhodymeniophycidae</taxon>
        <taxon>Ceramiales</taxon>
        <taxon>Delesseriaceae</taxon>
        <taxon>Polyneura</taxon>
    </lineage>
</organism>
<name>A0A4D6WWW0_9FLOR</name>
<dbReference type="AlphaFoldDB" id="A0A4D6WWW0"/>
<sequence>MNLKIYSFHQFHPIIILSTKTIKEKPLDLRITQYIPIKWQIILTNEGSFTKTLNALTGQKIKIKMSQKYNYKAKNINRNIRYVWLETYIYTKLTFAKSIWIFIDQNITNIKLIKNKPIGKALIDNQIDIYKDIHEIYYGYCKYLEKQFRVNQLIWGRKYTLYYNYTSYLTVQEFFPLYIKNLFN</sequence>